<feature type="domain" description="Cyclic nucleotide-binding" evidence="2">
    <location>
        <begin position="169"/>
        <end position="294"/>
    </location>
</feature>
<organism evidence="3 4">
    <name type="scientific">Aphanomyces astaci</name>
    <name type="common">Crayfish plague agent</name>
    <dbReference type="NCBI Taxonomy" id="112090"/>
    <lineage>
        <taxon>Eukaryota</taxon>
        <taxon>Sar</taxon>
        <taxon>Stramenopiles</taxon>
        <taxon>Oomycota</taxon>
        <taxon>Saprolegniomycetes</taxon>
        <taxon>Saprolegniales</taxon>
        <taxon>Verrucalvaceae</taxon>
        <taxon>Aphanomyces</taxon>
    </lineage>
</organism>
<dbReference type="PANTHER" id="PTHR23011">
    <property type="entry name" value="CYCLIC NUCLEOTIDE-BINDING DOMAIN CONTAINING PROTEIN"/>
    <property type="match status" value="1"/>
</dbReference>
<dbReference type="InterPro" id="IPR018490">
    <property type="entry name" value="cNMP-bd_dom_sf"/>
</dbReference>
<accession>A0A397AN30</accession>
<evidence type="ECO:0000313" key="4">
    <source>
        <dbReference type="Proteomes" id="UP000265427"/>
    </source>
</evidence>
<proteinExistence type="predicted"/>
<feature type="compositionally biased region" description="Basic and acidic residues" evidence="1">
    <location>
        <begin position="420"/>
        <end position="431"/>
    </location>
</feature>
<gene>
    <name evidence="3" type="ORF">DYB36_008233</name>
</gene>
<feature type="region of interest" description="Disordered" evidence="1">
    <location>
        <begin position="562"/>
        <end position="588"/>
    </location>
</feature>
<feature type="region of interest" description="Disordered" evidence="1">
    <location>
        <begin position="420"/>
        <end position="448"/>
    </location>
</feature>
<dbReference type="Proteomes" id="UP000265427">
    <property type="component" value="Unassembled WGS sequence"/>
</dbReference>
<protein>
    <recommendedName>
        <fullName evidence="2">Cyclic nucleotide-binding domain-containing protein</fullName>
    </recommendedName>
</protein>
<dbReference type="EMBL" id="QUSZ01006080">
    <property type="protein sequence ID" value="RHY07047.1"/>
    <property type="molecule type" value="Genomic_DNA"/>
</dbReference>
<comment type="caution">
    <text evidence="3">The sequence shown here is derived from an EMBL/GenBank/DDBJ whole genome shotgun (WGS) entry which is preliminary data.</text>
</comment>
<dbReference type="Pfam" id="PF00027">
    <property type="entry name" value="cNMP_binding"/>
    <property type="match status" value="1"/>
</dbReference>
<dbReference type="AlphaFoldDB" id="A0A397AN30"/>
<dbReference type="CDD" id="cd00038">
    <property type="entry name" value="CAP_ED"/>
    <property type="match status" value="1"/>
</dbReference>
<dbReference type="InterPro" id="IPR014710">
    <property type="entry name" value="RmlC-like_jellyroll"/>
</dbReference>
<sequence>MPTHHRPREDPRKASLATQYEMTSTTGTAFERMVADNGANVLHCRHLLLKPVEMRNVEDVHMSILNQNGDNVESAVCELRPGDCFGDRALTGALNETLPREASIMTISNTTELAFMDKVSYSRVMRDRTSEMRLDMPKDIVRAIFLQPAHERTERDLKFAVEYLKGVKFFARFSFEVRKQLCKALRLICAWTNTVVFEEGHPGYHFYIIFCGSVEVLINTTNRYDAAVQSVVSMLKEGETFGELALSEEDGTRRATVVATEYTEFLTLSRDEYIPLIQKYQNQYHTEYVRMLQQNPYFTGDEWDLHTLEAMCSVMVEKATAGKFNDVFIRPVSVVATSPVKVISIDRKKHWLTNQCVQVLVLSRFDIFHLLTPEARDGLQRWSYNADAETLDARVLKTIVWEKYRTNFITDSMLLSSKPTVEHRGVEDSSHKQLQKHGHLPPVKQTADIHARKVVDSGELQLVSRPRLTYSSSQGQLSHPSHHSSRQPKPSPSADILILDPTNTGSTVSTTATPAAVPLSSSASMPALLASLAADAATPPLVVSAPAPRLPPASMGITHFNPKQQQQSIVPSTPETTRSKTPISGGSHPTRQFLWSPLHGVYQPYAVVGFGRPVESAAPVTFRVCGKFRDLDAALRMFHDVCKLEPTPVNAIEDHSNFVVYKDGDVSLALRNMDRSDKPSTVSEEAPPGPPLAQSSSMHSIPPRQHLNALTSCALNTGPKESRFRQKRHSVVLTTSSSPNSKLPSAHRLADDALPDSRTIVAGIRLAGDPDVMGQRFACIGLKHHVDDDSRDLHVHVYHCFPTHQSAIRHSKQLVAMLNAFADNCLYVVPLFDWIHRQDLERYEAARNPDLDSLLDGKLTISKFSGWKARKDAVRKRQGHIYHG</sequence>
<feature type="domain" description="Cyclic nucleotide-binding" evidence="2">
    <location>
        <begin position="57"/>
        <end position="125"/>
    </location>
</feature>
<feature type="region of interest" description="Disordered" evidence="1">
    <location>
        <begin position="470"/>
        <end position="510"/>
    </location>
</feature>
<feature type="compositionally biased region" description="Polar residues" evidence="1">
    <location>
        <begin position="732"/>
        <end position="743"/>
    </location>
</feature>
<dbReference type="Gene3D" id="2.60.120.10">
    <property type="entry name" value="Jelly Rolls"/>
    <property type="match status" value="2"/>
</dbReference>
<evidence type="ECO:0000256" key="1">
    <source>
        <dbReference type="SAM" id="MobiDB-lite"/>
    </source>
</evidence>
<dbReference type="PANTHER" id="PTHR23011:SF28">
    <property type="entry name" value="CYCLIC NUCLEOTIDE-BINDING DOMAIN CONTAINING PROTEIN"/>
    <property type="match status" value="1"/>
</dbReference>
<reference evidence="3 4" key="1">
    <citation type="submission" date="2018-08" db="EMBL/GenBank/DDBJ databases">
        <title>Aphanomyces genome sequencing and annotation.</title>
        <authorList>
            <person name="Minardi D."/>
            <person name="Oidtmann B."/>
            <person name="Van Der Giezen M."/>
            <person name="Studholme D.J."/>
        </authorList>
    </citation>
    <scope>NUCLEOTIDE SEQUENCE [LARGE SCALE GENOMIC DNA]</scope>
    <source>
        <strain evidence="3 4">Kv</strain>
    </source>
</reference>
<feature type="region of interest" description="Disordered" evidence="1">
    <location>
        <begin position="718"/>
        <end position="749"/>
    </location>
</feature>
<dbReference type="InterPro" id="IPR000595">
    <property type="entry name" value="cNMP-bd_dom"/>
</dbReference>
<feature type="region of interest" description="Disordered" evidence="1">
    <location>
        <begin position="673"/>
        <end position="703"/>
    </location>
</feature>
<name>A0A397AN30_APHAT</name>
<evidence type="ECO:0000313" key="3">
    <source>
        <dbReference type="EMBL" id="RHY07047.1"/>
    </source>
</evidence>
<evidence type="ECO:0000259" key="2">
    <source>
        <dbReference type="PROSITE" id="PS50042"/>
    </source>
</evidence>
<dbReference type="SUPFAM" id="SSF51206">
    <property type="entry name" value="cAMP-binding domain-like"/>
    <property type="match status" value="1"/>
</dbReference>
<dbReference type="SMART" id="SM00100">
    <property type="entry name" value="cNMP"/>
    <property type="match status" value="1"/>
</dbReference>
<dbReference type="PROSITE" id="PS50042">
    <property type="entry name" value="CNMP_BINDING_3"/>
    <property type="match status" value="2"/>
</dbReference>
<dbReference type="VEuPathDB" id="FungiDB:H257_00448"/>
<feature type="compositionally biased region" description="Polar residues" evidence="1">
    <location>
        <begin position="470"/>
        <end position="479"/>
    </location>
</feature>